<evidence type="ECO:0000256" key="1">
    <source>
        <dbReference type="ARBA" id="ARBA00007905"/>
    </source>
</evidence>
<dbReference type="PRINTS" id="PR00069">
    <property type="entry name" value="ALDKETRDTASE"/>
</dbReference>
<accession>A0ABY8VHL9</accession>
<dbReference type="Proteomes" id="UP001238805">
    <property type="component" value="Chromosome"/>
</dbReference>
<reference evidence="5 6" key="1">
    <citation type="submission" date="2023-05" db="EMBL/GenBank/DDBJ databases">
        <title>Corynebacterium suedekumii sp. nov. and Corynebacterium breve sp. nov. isolated from raw cow's milk.</title>
        <authorList>
            <person name="Baer M.K."/>
            <person name="Mehl L."/>
            <person name="Hellmuth R."/>
            <person name="Marke G."/>
            <person name="Lipski A."/>
        </authorList>
    </citation>
    <scope>NUCLEOTIDE SEQUENCE [LARGE SCALE GENOMIC DNA]</scope>
    <source>
        <strain evidence="5 6">LM112</strain>
    </source>
</reference>
<dbReference type="InterPro" id="IPR023210">
    <property type="entry name" value="NADP_OxRdtase_dom"/>
</dbReference>
<sequence>MTAAAVPTITLNDGTEMPQIGLGTWKLRGDDAVRIVREAIELGYRHIDTASSYGNEEAIGQAIRDAIAAGDVTRDELFITTKAWQDEQGADRIPAAFQDSLHRLGLEYIDLYLVHWPDPTQGKYVESFEAVARLQGLGIVQAIGVANFYEEVLREVVEKTGTVPALNQVELHPGFSQAPLRTLHEELEIRTEAWSPLGRGIVLMNPVIDEVAREVGKSTAQVALRWAMQLGCSVIPKSGDSRRLAQNIEAASFTLTPAQMDAITELDHQQGFGRVFDDPRTFPA</sequence>
<dbReference type="PANTHER" id="PTHR43827">
    <property type="entry name" value="2,5-DIKETO-D-GLUCONIC ACID REDUCTASE"/>
    <property type="match status" value="1"/>
</dbReference>
<organism evidence="5 6">
    <name type="scientific">Corynebacterium suedekumii</name>
    <dbReference type="NCBI Taxonomy" id="3049801"/>
    <lineage>
        <taxon>Bacteria</taxon>
        <taxon>Bacillati</taxon>
        <taxon>Actinomycetota</taxon>
        <taxon>Actinomycetes</taxon>
        <taxon>Mycobacteriales</taxon>
        <taxon>Corynebacteriaceae</taxon>
        <taxon>Corynebacterium</taxon>
    </lineage>
</organism>
<comment type="similarity">
    <text evidence="1">Belongs to the aldo/keto reductase family.</text>
</comment>
<dbReference type="PROSITE" id="PS00798">
    <property type="entry name" value="ALDOKETO_REDUCTASE_1"/>
    <property type="match status" value="1"/>
</dbReference>
<evidence type="ECO:0000256" key="2">
    <source>
        <dbReference type="ARBA" id="ARBA00022857"/>
    </source>
</evidence>
<dbReference type="InterPro" id="IPR018170">
    <property type="entry name" value="Aldo/ket_reductase_CS"/>
</dbReference>
<gene>
    <name evidence="5" type="ORF">QP029_07550</name>
</gene>
<name>A0ABY8VHL9_9CORY</name>
<feature type="domain" description="NADP-dependent oxidoreductase" evidence="4">
    <location>
        <begin position="20"/>
        <end position="267"/>
    </location>
</feature>
<evidence type="ECO:0000313" key="6">
    <source>
        <dbReference type="Proteomes" id="UP001238805"/>
    </source>
</evidence>
<dbReference type="SUPFAM" id="SSF51430">
    <property type="entry name" value="NAD(P)-linked oxidoreductase"/>
    <property type="match status" value="1"/>
</dbReference>
<protein>
    <submittedName>
        <fullName evidence="5">Aldo/keto reductase</fullName>
    </submittedName>
</protein>
<dbReference type="PIRSF" id="PIRSF000097">
    <property type="entry name" value="AKR"/>
    <property type="match status" value="1"/>
</dbReference>
<proteinExistence type="inferred from homology"/>
<dbReference type="RefSeq" id="WP_284873747.1">
    <property type="nucleotide sequence ID" value="NZ_CP126970.1"/>
</dbReference>
<keyword evidence="6" id="KW-1185">Reference proteome</keyword>
<dbReference type="PANTHER" id="PTHR43827:SF3">
    <property type="entry name" value="NADP-DEPENDENT OXIDOREDUCTASE DOMAIN-CONTAINING PROTEIN"/>
    <property type="match status" value="1"/>
</dbReference>
<keyword evidence="2" id="KW-0521">NADP</keyword>
<dbReference type="Gene3D" id="3.20.20.100">
    <property type="entry name" value="NADP-dependent oxidoreductase domain"/>
    <property type="match status" value="1"/>
</dbReference>
<evidence type="ECO:0000313" key="5">
    <source>
        <dbReference type="EMBL" id="WIM69150.1"/>
    </source>
</evidence>
<dbReference type="EMBL" id="CP126970">
    <property type="protein sequence ID" value="WIM69150.1"/>
    <property type="molecule type" value="Genomic_DNA"/>
</dbReference>
<dbReference type="Pfam" id="PF00248">
    <property type="entry name" value="Aldo_ket_red"/>
    <property type="match status" value="1"/>
</dbReference>
<keyword evidence="3" id="KW-0560">Oxidoreductase</keyword>
<dbReference type="InterPro" id="IPR036812">
    <property type="entry name" value="NAD(P)_OxRdtase_dom_sf"/>
</dbReference>
<evidence type="ECO:0000259" key="4">
    <source>
        <dbReference type="Pfam" id="PF00248"/>
    </source>
</evidence>
<evidence type="ECO:0000256" key="3">
    <source>
        <dbReference type="ARBA" id="ARBA00023002"/>
    </source>
</evidence>
<dbReference type="InterPro" id="IPR020471">
    <property type="entry name" value="AKR"/>
</dbReference>